<dbReference type="AlphaFoldDB" id="F4D5D4"/>
<proteinExistence type="predicted"/>
<sequence length="46" mass="5173">MDSTYIKHYLDGINLLDMRLRLLANQITPPPEIENACDLGFGLALI</sequence>
<dbReference type="Proteomes" id="UP000008459">
    <property type="component" value="Chromosome"/>
</dbReference>
<dbReference type="KEGG" id="hpx:HMPREF0462_0604"/>
<name>F4D5D4_HELPX</name>
<organism evidence="1 2">
    <name type="scientific">Helicobacter pylori 83</name>
    <dbReference type="NCBI Taxonomy" id="585538"/>
    <lineage>
        <taxon>Bacteria</taxon>
        <taxon>Pseudomonadati</taxon>
        <taxon>Campylobacterota</taxon>
        <taxon>Epsilonproteobacteria</taxon>
        <taxon>Campylobacterales</taxon>
        <taxon>Helicobacteraceae</taxon>
        <taxon>Helicobacter</taxon>
    </lineage>
</organism>
<protein>
    <submittedName>
        <fullName evidence="1">Uncharacterized protein</fullName>
    </submittedName>
</protein>
<reference evidence="1 2" key="1">
    <citation type="submission" date="2011-03" db="EMBL/GenBank/DDBJ databases">
        <authorList>
            <person name="Muzny D."/>
            <person name="Qin X."/>
            <person name="Deng J."/>
            <person name="Jiang H."/>
            <person name="Liu Y."/>
            <person name="Qu J."/>
            <person name="Song X.-Z."/>
            <person name="Zhang L."/>
            <person name="Thornton R."/>
            <person name="Coyle M."/>
            <person name="Francisco L."/>
            <person name="Jackson L."/>
            <person name="Javaid M."/>
            <person name="Korchina V."/>
            <person name="Kovar C."/>
            <person name="Mata R."/>
            <person name="Mathew T."/>
            <person name="Ngo R."/>
            <person name="Nguyen L."/>
            <person name="Nguyen N."/>
            <person name="Okwuonu G."/>
            <person name="Ongeri F."/>
            <person name="Pham C."/>
            <person name="Simmons D."/>
            <person name="Wilczek-Boney K."/>
            <person name="Hale W."/>
            <person name="Jakkamsetti A."/>
            <person name="Pham P."/>
            <person name="Ruth R."/>
            <person name="San Lucas F."/>
            <person name="Warren J."/>
            <person name="Zhang J."/>
            <person name="Zhao Z."/>
            <person name="Zhou C."/>
            <person name="Zhu D."/>
            <person name="Lee S."/>
            <person name="Bess C."/>
            <person name="Blankenburg K."/>
            <person name="Forbes L."/>
            <person name="Fu Q."/>
            <person name="Gubbala S."/>
            <person name="Hirani K."/>
            <person name="Jayaseelan J.C."/>
            <person name="Lara F."/>
            <person name="Munidasa M."/>
            <person name="Palculict T."/>
            <person name="Patil S."/>
            <person name="Pu L.-L."/>
            <person name="Saada N."/>
            <person name="Tang L."/>
            <person name="Weissenberger G."/>
            <person name="Zhu Y."/>
            <person name="Hemphill L."/>
            <person name="Shang Y."/>
            <person name="Youmans B."/>
            <person name="Ayvaz T."/>
            <person name="Ross M."/>
            <person name="Santibanez J."/>
            <person name="Aqrawi P."/>
            <person name="Gross S."/>
            <person name="Joshi V."/>
            <person name="Fowler G."/>
            <person name="Nazareth L."/>
            <person name="Reid J."/>
            <person name="Worley K."/>
            <person name="Petrosino J."/>
            <person name="Highlander S."/>
            <person name="Gibbs R."/>
            <person name="Gibbs R."/>
        </authorList>
    </citation>
    <scope>NUCLEOTIDE SEQUENCE [LARGE SCALE GENOMIC DNA]</scope>
    <source>
        <strain evidence="1 2">83</strain>
    </source>
</reference>
<dbReference type="HOGENOM" id="CLU_3184537_0_0_7"/>
<dbReference type="PATRIC" id="fig|585538.3.peg.619"/>
<dbReference type="EMBL" id="CP002605">
    <property type="protein sequence ID" value="AEE70209.1"/>
    <property type="molecule type" value="Genomic_DNA"/>
</dbReference>
<accession>F4D5D4</accession>
<gene>
    <name evidence="1" type="ORF">HMPREF0462_0604</name>
</gene>
<evidence type="ECO:0000313" key="2">
    <source>
        <dbReference type="Proteomes" id="UP000008459"/>
    </source>
</evidence>
<evidence type="ECO:0000313" key="1">
    <source>
        <dbReference type="EMBL" id="AEE70209.1"/>
    </source>
</evidence>